<evidence type="ECO:0000256" key="3">
    <source>
        <dbReference type="ARBA" id="ARBA00022701"/>
    </source>
</evidence>
<dbReference type="GO" id="GO:0051321">
    <property type="term" value="P:meiotic cell cycle"/>
    <property type="evidence" value="ECO:0007669"/>
    <property type="project" value="TreeGrafter"/>
</dbReference>
<evidence type="ECO:0000313" key="8">
    <source>
        <dbReference type="EMBL" id="SCU80332.1"/>
    </source>
</evidence>
<dbReference type="GO" id="GO:0000922">
    <property type="term" value="C:spindle pole"/>
    <property type="evidence" value="ECO:0007669"/>
    <property type="project" value="InterPro"/>
</dbReference>
<keyword evidence="9" id="KW-1185">Reference proteome</keyword>
<dbReference type="GO" id="GO:0005874">
    <property type="term" value="C:microtubule"/>
    <property type="evidence" value="ECO:0007669"/>
    <property type="project" value="UniProtKB-KW"/>
</dbReference>
<evidence type="ECO:0000256" key="4">
    <source>
        <dbReference type="ARBA" id="ARBA00023212"/>
    </source>
</evidence>
<accession>A0A1G4ITV8</accession>
<keyword evidence="2 5" id="KW-0963">Cytoplasm</keyword>
<proteinExistence type="inferred from homology"/>
<dbReference type="GO" id="GO:0051225">
    <property type="term" value="P:spindle assembly"/>
    <property type="evidence" value="ECO:0007669"/>
    <property type="project" value="TreeGrafter"/>
</dbReference>
<reference evidence="8 9" key="1">
    <citation type="submission" date="2016-03" db="EMBL/GenBank/DDBJ databases">
        <authorList>
            <person name="Devillers H."/>
        </authorList>
    </citation>
    <scope>NUCLEOTIDE SEQUENCE [LARGE SCALE GENOMIC DNA]</scope>
    <source>
        <strain evidence="8">CBS 11717</strain>
    </source>
</reference>
<dbReference type="InterPro" id="IPR042241">
    <property type="entry name" value="GCP_C_sf"/>
</dbReference>
<dbReference type="GO" id="GO:0005816">
    <property type="term" value="C:spindle pole body"/>
    <property type="evidence" value="ECO:0007669"/>
    <property type="project" value="UniProtKB-ARBA"/>
</dbReference>
<dbReference type="Pfam" id="PF04130">
    <property type="entry name" value="GCP_C_terminal"/>
    <property type="match status" value="1"/>
</dbReference>
<name>A0A1G4ITV8_9SACH</name>
<dbReference type="GO" id="GO:0031122">
    <property type="term" value="P:cytoplasmic microtubule organization"/>
    <property type="evidence" value="ECO:0007669"/>
    <property type="project" value="TreeGrafter"/>
</dbReference>
<organism evidence="8 9">
    <name type="scientific">Lachancea mirantina</name>
    <dbReference type="NCBI Taxonomy" id="1230905"/>
    <lineage>
        <taxon>Eukaryota</taxon>
        <taxon>Fungi</taxon>
        <taxon>Dikarya</taxon>
        <taxon>Ascomycota</taxon>
        <taxon>Saccharomycotina</taxon>
        <taxon>Saccharomycetes</taxon>
        <taxon>Saccharomycetales</taxon>
        <taxon>Saccharomycetaceae</taxon>
        <taxon>Lachancea</taxon>
    </lineage>
</organism>
<sequence>MEIESKLLSLLDALVPATAPEDTAQRLTIEAMALLKSSNVSSDQVMRIVRSNETKTDLSAQNNVQWRKVEAILQMAAGLQDMQEMSQYLTFMENMMMRSPVPKRANIYGYPLNRQLLETHDGFLGSPQPLGSYAESFENIDKLSDRRSMISSALHQDDSRAQNEVTLSSLSSAFFSTIVNEAEILRYLPYTLLGTTSTLFLMENGKISIPSNIPNGESGILHLIFEGALLYQSLRDSLEKYKKTEQLSPLKVSFLSHIAEELSNYMAFVNQTFNRLRNGTLKAFYIEFIDYICEFRIYHKLTRNLDGVCGADLLSELYILTSHGDQFVSLLAKKLFDKLGALYFEYLVSWLTKGQLSCHSEFFVQKNPDDSLMGLPYQLVNEKVPTFIPSTISKEVYMIGKTFVFLEKFCGEIHWINSLSTEYHQKYRKLNNFAVNEDLFELIHSQHAKINHFCRSILEKKFFLREILSILKDVLLMGRGDFIEVMMQGCSSSFDQPSNMLPSYRLTRCLQDSIRQSSLRNLLDKSDQNRIINGIDARVLELGHGSIGWDVFTLDYVIGNPLSLVLNVDDNDGRKQYLRMFNFLWRIKRNNYVFQREWKRKNALVRDFKKLKRSGFLVRDIIAKLNKVDILRNQFLHFLRKIEFHCLQNIVQKGFVKLQSSLTSLEENSEEGPRFTFTKTSLKVVDGILEPKQAYLSQLARFVTPSQTQVRYNIDDLRSIHNSYIQGIVSDPMLSSTNPDKELGPYSRQRYSTTLIILLGEMSQFIERYTQLNDVIYDILIQLNLHGGSDAHPLLGIFNDTLKNVVSRFKLVQSQCFVFIKDVKADGNPDLRNLSKILR</sequence>
<feature type="domain" description="Gamma tubulin complex component protein N-terminal" evidence="7">
    <location>
        <begin position="185"/>
        <end position="461"/>
    </location>
</feature>
<dbReference type="AlphaFoldDB" id="A0A1G4ITV8"/>
<dbReference type="GO" id="GO:0000278">
    <property type="term" value="P:mitotic cell cycle"/>
    <property type="evidence" value="ECO:0007669"/>
    <property type="project" value="TreeGrafter"/>
</dbReference>
<dbReference type="Gene3D" id="1.20.120.1900">
    <property type="entry name" value="Gamma-tubulin complex, C-terminal domain"/>
    <property type="match status" value="1"/>
</dbReference>
<dbReference type="Proteomes" id="UP000191024">
    <property type="component" value="Chromosome B"/>
</dbReference>
<evidence type="ECO:0000256" key="2">
    <source>
        <dbReference type="ARBA" id="ARBA00022490"/>
    </source>
</evidence>
<evidence type="ECO:0000313" key="9">
    <source>
        <dbReference type="Proteomes" id="UP000191024"/>
    </source>
</evidence>
<dbReference type="OrthoDB" id="5860513at2759"/>
<dbReference type="STRING" id="1230905.A0A1G4ITV8"/>
<evidence type="ECO:0000259" key="7">
    <source>
        <dbReference type="Pfam" id="PF17681"/>
    </source>
</evidence>
<comment type="similarity">
    <text evidence="1 5">Belongs to the TUBGCP family.</text>
</comment>
<dbReference type="InterPro" id="IPR040457">
    <property type="entry name" value="GCP_C"/>
</dbReference>
<dbReference type="InterPro" id="IPR041470">
    <property type="entry name" value="GCP_N"/>
</dbReference>
<dbReference type="PANTHER" id="PTHR19302:SF33">
    <property type="entry name" value="GAMMA-TUBULIN COMPLEX COMPONENT 5"/>
    <property type="match status" value="1"/>
</dbReference>
<protein>
    <recommendedName>
        <fullName evidence="5">Spindle pole body component</fullName>
    </recommendedName>
</protein>
<evidence type="ECO:0000256" key="1">
    <source>
        <dbReference type="ARBA" id="ARBA00010337"/>
    </source>
</evidence>
<dbReference type="GO" id="GO:0051011">
    <property type="term" value="F:microtubule minus-end binding"/>
    <property type="evidence" value="ECO:0007669"/>
    <property type="project" value="TreeGrafter"/>
</dbReference>
<dbReference type="GO" id="GO:0007020">
    <property type="term" value="P:microtubule nucleation"/>
    <property type="evidence" value="ECO:0007669"/>
    <property type="project" value="InterPro"/>
</dbReference>
<dbReference type="InterPro" id="IPR007259">
    <property type="entry name" value="GCP"/>
</dbReference>
<keyword evidence="4 5" id="KW-0206">Cytoskeleton</keyword>
<evidence type="ECO:0000259" key="6">
    <source>
        <dbReference type="Pfam" id="PF04130"/>
    </source>
</evidence>
<dbReference type="Pfam" id="PF17681">
    <property type="entry name" value="GCP_N_terminal"/>
    <property type="match status" value="1"/>
</dbReference>
<feature type="domain" description="Gamma tubulin complex component C-terminal" evidence="6">
    <location>
        <begin position="464"/>
        <end position="834"/>
    </location>
</feature>
<dbReference type="GO" id="GO:0043015">
    <property type="term" value="F:gamma-tubulin binding"/>
    <property type="evidence" value="ECO:0007669"/>
    <property type="project" value="InterPro"/>
</dbReference>
<dbReference type="EMBL" id="LT598464">
    <property type="protein sequence ID" value="SCU80332.1"/>
    <property type="molecule type" value="Genomic_DNA"/>
</dbReference>
<dbReference type="PANTHER" id="PTHR19302">
    <property type="entry name" value="GAMMA TUBULIN COMPLEX PROTEIN"/>
    <property type="match status" value="1"/>
</dbReference>
<gene>
    <name evidence="8" type="ORF">LAMI_0B01816G</name>
</gene>
<comment type="subcellular location">
    <subcellularLocation>
        <location evidence="5">Cytoplasm</location>
        <location evidence="5">Cytoskeleton</location>
        <location evidence="5">Microtubule organizing center</location>
    </subcellularLocation>
</comment>
<dbReference type="GO" id="GO:0000930">
    <property type="term" value="C:gamma-tubulin complex"/>
    <property type="evidence" value="ECO:0007669"/>
    <property type="project" value="TreeGrafter"/>
</dbReference>
<keyword evidence="3 5" id="KW-0493">Microtubule</keyword>
<evidence type="ECO:0000256" key="5">
    <source>
        <dbReference type="RuleBase" id="RU363050"/>
    </source>
</evidence>